<dbReference type="InterPro" id="IPR019004">
    <property type="entry name" value="YqeY/Aim41"/>
</dbReference>
<feature type="compositionally biased region" description="Basic residues" evidence="1">
    <location>
        <begin position="1"/>
        <end position="11"/>
    </location>
</feature>
<dbReference type="Pfam" id="PF09424">
    <property type="entry name" value="YqeY"/>
    <property type="match status" value="1"/>
</dbReference>
<dbReference type="EMBL" id="BSUZ01000001">
    <property type="protein sequence ID" value="GMA86528.1"/>
    <property type="molecule type" value="Genomic_DNA"/>
</dbReference>
<dbReference type="Gene3D" id="1.10.1510.10">
    <property type="entry name" value="Uncharacterised protein YqeY/AIM41 PF09424, N-terminal domain"/>
    <property type="match status" value="1"/>
</dbReference>
<sequence>MVLRREAKKRREAATAFADGNRPERAERERAELAVVEGYLPSQAR</sequence>
<reference evidence="3" key="1">
    <citation type="journal article" date="2019" name="Int. J. Syst. Evol. Microbiol.">
        <title>The Global Catalogue of Microorganisms (GCM) 10K type strain sequencing project: providing services to taxonomists for standard genome sequencing and annotation.</title>
        <authorList>
            <consortium name="The Broad Institute Genomics Platform"/>
            <consortium name="The Broad Institute Genome Sequencing Center for Infectious Disease"/>
            <person name="Wu L."/>
            <person name="Ma J."/>
        </authorList>
    </citation>
    <scope>NUCLEOTIDE SEQUENCE [LARGE SCALE GENOMIC DNA]</scope>
    <source>
        <strain evidence="3">NBRC 108730</strain>
    </source>
</reference>
<name>A0ABQ6JEB2_9ACTN</name>
<feature type="region of interest" description="Disordered" evidence="1">
    <location>
        <begin position="1"/>
        <end position="29"/>
    </location>
</feature>
<protein>
    <submittedName>
        <fullName evidence="2">Uncharacterized protein</fullName>
    </submittedName>
</protein>
<evidence type="ECO:0000256" key="1">
    <source>
        <dbReference type="SAM" id="MobiDB-lite"/>
    </source>
</evidence>
<organism evidence="2 3">
    <name type="scientific">Angustibacter aerolatus</name>
    <dbReference type="NCBI Taxonomy" id="1162965"/>
    <lineage>
        <taxon>Bacteria</taxon>
        <taxon>Bacillati</taxon>
        <taxon>Actinomycetota</taxon>
        <taxon>Actinomycetes</taxon>
        <taxon>Kineosporiales</taxon>
        <taxon>Kineosporiaceae</taxon>
    </lineage>
</organism>
<comment type="caution">
    <text evidence="2">The sequence shown here is derived from an EMBL/GenBank/DDBJ whole genome shotgun (WGS) entry which is preliminary data.</text>
</comment>
<evidence type="ECO:0000313" key="3">
    <source>
        <dbReference type="Proteomes" id="UP001157017"/>
    </source>
</evidence>
<dbReference type="InterPro" id="IPR042184">
    <property type="entry name" value="YqeY/Aim41_N"/>
</dbReference>
<dbReference type="InterPro" id="IPR003789">
    <property type="entry name" value="Asn/Gln_tRNA_amidoTrase-B-like"/>
</dbReference>
<dbReference type="Proteomes" id="UP001157017">
    <property type="component" value="Unassembled WGS sequence"/>
</dbReference>
<gene>
    <name evidence="2" type="ORF">GCM10025868_17780</name>
</gene>
<accession>A0ABQ6JEB2</accession>
<keyword evidence="3" id="KW-1185">Reference proteome</keyword>
<proteinExistence type="predicted"/>
<evidence type="ECO:0000313" key="2">
    <source>
        <dbReference type="EMBL" id="GMA86528.1"/>
    </source>
</evidence>
<dbReference type="SUPFAM" id="SSF89095">
    <property type="entry name" value="GatB/YqeY motif"/>
    <property type="match status" value="1"/>
</dbReference>